<evidence type="ECO:0000313" key="1">
    <source>
        <dbReference type="EMBL" id="MCP2334322.1"/>
    </source>
</evidence>
<dbReference type="EMBL" id="AUBJ02000001">
    <property type="protein sequence ID" value="MCP2334322.1"/>
    <property type="molecule type" value="Genomic_DNA"/>
</dbReference>
<reference evidence="1 2" key="1">
    <citation type="submission" date="2013-07" db="EMBL/GenBank/DDBJ databases">
        <authorList>
            <consortium name="DOE Joint Genome Institute"/>
            <person name="Reeve W."/>
            <person name="Huntemann M."/>
            <person name="Han J."/>
            <person name="Chen A."/>
            <person name="Kyrpides N."/>
            <person name="Mavromatis K."/>
            <person name="Markowitz V."/>
            <person name="Palaniappan K."/>
            <person name="Ivanova N."/>
            <person name="Schaumberg A."/>
            <person name="Pati A."/>
            <person name="Liolios K."/>
            <person name="Nordberg H.P."/>
            <person name="Cantor M.N."/>
            <person name="Hua S.X."/>
            <person name="Woyke T."/>
        </authorList>
    </citation>
    <scope>NUCLEOTIDE SEQUENCE [LARGE SCALE GENOMIC DNA]</scope>
    <source>
        <strain evidence="1 2">DSM 43889</strain>
    </source>
</reference>
<accession>A0ABT1JPN9</accession>
<protein>
    <submittedName>
        <fullName evidence="1">Butirosin biosynthesis protein H, N-terminal</fullName>
    </submittedName>
</protein>
<dbReference type="Proteomes" id="UP000791080">
    <property type="component" value="Unassembled WGS sequence"/>
</dbReference>
<keyword evidence="2" id="KW-1185">Reference proteome</keyword>
<gene>
    <name evidence="1" type="ORF">G443_004592</name>
</gene>
<sequence length="303" mass="32623">MSETTYAGSGPYCYSHSMAMMMGAAAPDVAVIETLTGSPYGMQLTEEATPYFDPAGWTPEIGIDHALTALGWSTHRSGGGDEHGAHDRLLGALETGPVLVGPVEMGHLSYQPGRTGPLGADHYLVAIGHEGGHLVLHDPQGYPYARLPWAQFRDAWRADTVDYAAPFTMRTRFVRERDVAPADALRASPPRALHWLRGDTAPPGALANHDAALALADLLSTRPEDVQEHLIHFAVRVGARRLADAAHCLRTVDLPEASRVLTRQARLVGALQHPLVTGDTATAARLLVDLAPTYEELRASIQL</sequence>
<comment type="caution">
    <text evidence="1">The sequence shown here is derived from an EMBL/GenBank/DDBJ whole genome shotgun (WGS) entry which is preliminary data.</text>
</comment>
<evidence type="ECO:0000313" key="2">
    <source>
        <dbReference type="Proteomes" id="UP000791080"/>
    </source>
</evidence>
<proteinExistence type="predicted"/>
<organism evidence="1 2">
    <name type="scientific">Actinoalloteichus caeruleus DSM 43889</name>
    <dbReference type="NCBI Taxonomy" id="1120930"/>
    <lineage>
        <taxon>Bacteria</taxon>
        <taxon>Bacillati</taxon>
        <taxon>Actinomycetota</taxon>
        <taxon>Actinomycetes</taxon>
        <taxon>Pseudonocardiales</taxon>
        <taxon>Pseudonocardiaceae</taxon>
        <taxon>Actinoalloteichus</taxon>
        <taxon>Actinoalloteichus cyanogriseus</taxon>
    </lineage>
</organism>
<name>A0ABT1JPN9_ACTCY</name>
<dbReference type="RefSeq" id="WP_026419890.1">
    <property type="nucleotide sequence ID" value="NZ_AUBJ02000001.1"/>
</dbReference>
<reference evidence="1 2" key="2">
    <citation type="submission" date="2022-06" db="EMBL/GenBank/DDBJ databases">
        <title>Genomic Encyclopedia of Type Strains, Phase I: the one thousand microbial genomes (KMG-I) project.</title>
        <authorList>
            <person name="Kyrpides N."/>
        </authorList>
    </citation>
    <scope>NUCLEOTIDE SEQUENCE [LARGE SCALE GENOMIC DNA]</scope>
    <source>
        <strain evidence="1 2">DSM 43889</strain>
    </source>
</reference>